<dbReference type="EMBL" id="RXGA01000003">
    <property type="protein sequence ID" value="RWX73017.1"/>
    <property type="molecule type" value="Genomic_DNA"/>
</dbReference>
<dbReference type="InterPro" id="IPR000812">
    <property type="entry name" value="TFIIB"/>
</dbReference>
<dbReference type="Proteomes" id="UP000288215">
    <property type="component" value="Unassembled WGS sequence"/>
</dbReference>
<feature type="domain" description="TFIIB-type" evidence="10">
    <location>
        <begin position="51"/>
        <end position="82"/>
    </location>
</feature>
<dbReference type="SUPFAM" id="SSF57783">
    <property type="entry name" value="Zinc beta-ribbon"/>
    <property type="match status" value="1"/>
</dbReference>
<dbReference type="FunFam" id="1.10.472.170:FF:000001">
    <property type="entry name" value="Transcription initiation factor IIB"/>
    <property type="match status" value="1"/>
</dbReference>
<protein>
    <recommendedName>
        <fullName evidence="2 7">Transcription initiation factor IIB</fullName>
        <shortName evidence="7">TFIIB</shortName>
    </recommendedName>
</protein>
<dbReference type="GO" id="GO:0008270">
    <property type="term" value="F:zinc ion binding"/>
    <property type="evidence" value="ECO:0007669"/>
    <property type="project" value="UniProtKB-UniRule"/>
</dbReference>
<feature type="binding site" evidence="7">
    <location>
        <position position="58"/>
    </location>
    <ligand>
        <name>Zn(2+)</name>
        <dbReference type="ChEBI" id="CHEBI:29105"/>
    </ligand>
</feature>
<dbReference type="PANTHER" id="PTHR11618:SF13">
    <property type="entry name" value="TRANSCRIPTION INITIATION FACTOR IIB"/>
    <property type="match status" value="1"/>
</dbReference>
<dbReference type="Gene3D" id="1.10.472.170">
    <property type="match status" value="1"/>
</dbReference>
<dbReference type="InterPro" id="IPR013763">
    <property type="entry name" value="Cyclin-like_dom"/>
</dbReference>
<dbReference type="SMART" id="SM00385">
    <property type="entry name" value="CYCLIN"/>
    <property type="match status" value="2"/>
</dbReference>
<dbReference type="Pfam" id="PF08271">
    <property type="entry name" value="Zn_Ribbon_TF"/>
    <property type="match status" value="1"/>
</dbReference>
<dbReference type="CDD" id="cd20550">
    <property type="entry name" value="CYCLIN_TFIIB_archaea_like_rpt2"/>
    <property type="match status" value="1"/>
</dbReference>
<evidence type="ECO:0000259" key="10">
    <source>
        <dbReference type="PROSITE" id="PS51134"/>
    </source>
</evidence>
<feature type="repeat" description="1" evidence="7">
    <location>
        <begin position="168"/>
        <end position="251"/>
    </location>
</feature>
<feature type="region of interest" description="Disordered" evidence="9">
    <location>
        <begin position="28"/>
        <end position="53"/>
    </location>
</feature>
<keyword evidence="7" id="KW-0862">Zinc</keyword>
<sequence length="352" mass="39581">MFIYSEKVSFYPSMLELPSRVKLLSSKLETKNDKPSSKVSNAEQEPENDSASLKCPSCGGTSFVRSFERGEVTCTNCGLVVTEKIIDRGPEWRAFTSEERDKRSRVGSPLSPTVHDRGLSTIIDWRDKDAMGRKLEPKKRIEILRWRKWQIRTRVHSSMDRNLAQAMSELDRISSQIGLPKSVKEESAVIYRRAVEKGLVRGRSIESVMAAAIYAACRTQKVPRTLDEIARYTKAGRKDVARCYRLLLREVDVNIPIADPIDFITRIGGALELSGTTQHKAAEIIRDAKKMGITAGKDPAGLAAAAIYVASLLENERRTQKEIAQAAQVTEVTVRNRYKELMKELNIEVPLQ</sequence>
<dbReference type="NCBIfam" id="NF001658">
    <property type="entry name" value="PRK00423.1"/>
    <property type="match status" value="1"/>
</dbReference>
<evidence type="ECO:0000256" key="7">
    <source>
        <dbReference type="HAMAP-Rule" id="MF_00383"/>
    </source>
</evidence>
<evidence type="ECO:0000256" key="9">
    <source>
        <dbReference type="SAM" id="MobiDB-lite"/>
    </source>
</evidence>
<feature type="binding site" evidence="7">
    <location>
        <position position="55"/>
    </location>
    <ligand>
        <name>Zn(2+)</name>
        <dbReference type="ChEBI" id="CHEBI:29105"/>
    </ligand>
</feature>
<keyword evidence="8" id="KW-0863">Zinc-finger</keyword>
<dbReference type="InterPro" id="IPR023486">
    <property type="entry name" value="TFIIB_CS"/>
</dbReference>
<keyword evidence="3 7" id="KW-0677">Repeat</keyword>
<keyword evidence="11" id="KW-0396">Initiation factor</keyword>
<dbReference type="Gene3D" id="1.10.472.10">
    <property type="entry name" value="Cyclin-like"/>
    <property type="match status" value="1"/>
</dbReference>
<accession>A0A444L639</accession>
<gene>
    <name evidence="7" type="primary">tfb</name>
    <name evidence="11" type="ORF">Metus_0991</name>
</gene>
<dbReference type="Pfam" id="PF00382">
    <property type="entry name" value="TFIIB"/>
    <property type="match status" value="2"/>
</dbReference>
<dbReference type="InterPro" id="IPR023484">
    <property type="entry name" value="TFIIB_arc"/>
</dbReference>
<dbReference type="GO" id="GO:0070897">
    <property type="term" value="P:transcription preinitiation complex assembly"/>
    <property type="evidence" value="ECO:0007669"/>
    <property type="project" value="InterPro"/>
</dbReference>
<dbReference type="InterPro" id="IPR013150">
    <property type="entry name" value="TFIIB_cyclin"/>
</dbReference>
<comment type="function">
    <text evidence="6 7">Stabilizes TBP binding to an archaeal box-A promoter. Also responsible for recruiting RNA polymerase II to the pre-initiation complex (DNA-TBP-TFIIB).</text>
</comment>
<dbReference type="GO" id="GO:0003743">
    <property type="term" value="F:translation initiation factor activity"/>
    <property type="evidence" value="ECO:0007669"/>
    <property type="project" value="UniProtKB-KW"/>
</dbReference>
<dbReference type="GO" id="GO:0003700">
    <property type="term" value="F:DNA-binding transcription factor activity"/>
    <property type="evidence" value="ECO:0007669"/>
    <property type="project" value="UniProtKB-UniRule"/>
</dbReference>
<evidence type="ECO:0000256" key="2">
    <source>
        <dbReference type="ARBA" id="ARBA00013932"/>
    </source>
</evidence>
<dbReference type="PANTHER" id="PTHR11618">
    <property type="entry name" value="TRANSCRIPTION INITIATION FACTOR IIB-RELATED"/>
    <property type="match status" value="1"/>
</dbReference>
<reference evidence="11 12" key="1">
    <citation type="submission" date="2018-12" db="EMBL/GenBank/DDBJ databases">
        <title>The complete genome of the methanogenic archaea of the candidate phylum Verstraetearchaeota, obtained from the metagenome of underground thermal water.</title>
        <authorList>
            <person name="Kadnikov V.V."/>
            <person name="Mardanov A.V."/>
            <person name="Beletsky A.V."/>
            <person name="Karnachuk O.V."/>
            <person name="Ravin N.V."/>
        </authorList>
    </citation>
    <scope>NUCLEOTIDE SEQUENCE [LARGE SCALE GENOMIC DNA]</scope>
    <source>
        <strain evidence="11">Ch88</strain>
    </source>
</reference>
<dbReference type="SUPFAM" id="SSF47954">
    <property type="entry name" value="Cyclin-like"/>
    <property type="match status" value="2"/>
</dbReference>
<dbReference type="InterPro" id="IPR036915">
    <property type="entry name" value="Cyclin-like_sf"/>
</dbReference>
<dbReference type="PROSITE" id="PS51134">
    <property type="entry name" value="ZF_TFIIB"/>
    <property type="match status" value="1"/>
</dbReference>
<dbReference type="AlphaFoldDB" id="A0A444L639"/>
<dbReference type="InterPro" id="IPR013137">
    <property type="entry name" value="Znf_TFIIB"/>
</dbReference>
<keyword evidence="11" id="KW-0648">Protein biosynthesis</keyword>
<keyword evidence="4 7" id="KW-0805">Transcription regulation</keyword>
<feature type="binding site" evidence="7">
    <location>
        <position position="74"/>
    </location>
    <ligand>
        <name>Zn(2+)</name>
        <dbReference type="ChEBI" id="CHEBI:29105"/>
    </ligand>
</feature>
<evidence type="ECO:0000256" key="6">
    <source>
        <dbReference type="ARBA" id="ARBA00053882"/>
    </source>
</evidence>
<dbReference type="PROSITE" id="PS00782">
    <property type="entry name" value="TFIIB"/>
    <property type="match status" value="2"/>
</dbReference>
<dbReference type="GO" id="GO:0017025">
    <property type="term" value="F:TBP-class protein binding"/>
    <property type="evidence" value="ECO:0007669"/>
    <property type="project" value="InterPro"/>
</dbReference>
<evidence type="ECO:0000256" key="5">
    <source>
        <dbReference type="ARBA" id="ARBA00023163"/>
    </source>
</evidence>
<keyword evidence="7" id="KW-0479">Metal-binding</keyword>
<comment type="caution">
    <text evidence="11">The sequence shown here is derived from an EMBL/GenBank/DDBJ whole genome shotgun (WGS) entry which is preliminary data.</text>
</comment>
<keyword evidence="5 7" id="KW-0804">Transcription</keyword>
<evidence type="ECO:0000313" key="12">
    <source>
        <dbReference type="Proteomes" id="UP000288215"/>
    </source>
</evidence>
<organism evidence="11 12">
    <name type="scientific">Methanosuratincola subterraneus</name>
    <dbReference type="NCBI Taxonomy" id="2593994"/>
    <lineage>
        <taxon>Archaea</taxon>
        <taxon>Thermoproteota</taxon>
        <taxon>Methanosuratincolia</taxon>
        <taxon>Candidatus Methanomethylicales</taxon>
        <taxon>Candidatus Methanomethylicaceae</taxon>
        <taxon>Candidatus Methanosuratincola (ex Vanwonterghem et al. 2016)</taxon>
    </lineage>
</organism>
<evidence type="ECO:0000256" key="8">
    <source>
        <dbReference type="PROSITE-ProRule" id="PRU00469"/>
    </source>
</evidence>
<comment type="similarity">
    <text evidence="1 7">Belongs to the TFIIB family.</text>
</comment>
<dbReference type="CDD" id="cd20549">
    <property type="entry name" value="CYCLIN_TFIIB_archaea_like_rpt1"/>
    <property type="match status" value="1"/>
</dbReference>
<dbReference type="FunFam" id="1.10.472.10:FF:000023">
    <property type="entry name" value="Transcription initiation factor IIB"/>
    <property type="match status" value="1"/>
</dbReference>
<proteinExistence type="inferred from homology"/>
<dbReference type="PRINTS" id="PR00685">
    <property type="entry name" value="TIFACTORIIB"/>
</dbReference>
<evidence type="ECO:0000256" key="4">
    <source>
        <dbReference type="ARBA" id="ARBA00023015"/>
    </source>
</evidence>
<name>A0A444L639_METS7</name>
<dbReference type="HAMAP" id="MF_00383">
    <property type="entry name" value="TF2B_arch"/>
    <property type="match status" value="1"/>
</dbReference>
<evidence type="ECO:0000256" key="1">
    <source>
        <dbReference type="ARBA" id="ARBA00010857"/>
    </source>
</evidence>
<dbReference type="GO" id="GO:0097550">
    <property type="term" value="C:transcription preinitiation complex"/>
    <property type="evidence" value="ECO:0007669"/>
    <property type="project" value="TreeGrafter"/>
</dbReference>
<feature type="binding site" evidence="7">
    <location>
        <position position="77"/>
    </location>
    <ligand>
        <name>Zn(2+)</name>
        <dbReference type="ChEBI" id="CHEBI:29105"/>
    </ligand>
</feature>
<feature type="repeat" description="2" evidence="7">
    <location>
        <begin position="262"/>
        <end position="343"/>
    </location>
</feature>
<evidence type="ECO:0000256" key="3">
    <source>
        <dbReference type="ARBA" id="ARBA00022737"/>
    </source>
</evidence>
<evidence type="ECO:0000313" key="11">
    <source>
        <dbReference type="EMBL" id="RWX73017.1"/>
    </source>
</evidence>